<accession>A0ABD2I601</accession>
<evidence type="ECO:0000259" key="3">
    <source>
        <dbReference type="PROSITE" id="PS00125"/>
    </source>
</evidence>
<protein>
    <recommendedName>
        <fullName evidence="1">Serine/threonine-protein phosphatase</fullName>
        <ecNumber evidence="1">3.1.3.16</ecNumber>
    </recommendedName>
</protein>
<organism evidence="4 5">
    <name type="scientific">Heterodera trifolii</name>
    <dbReference type="NCBI Taxonomy" id="157864"/>
    <lineage>
        <taxon>Eukaryota</taxon>
        <taxon>Metazoa</taxon>
        <taxon>Ecdysozoa</taxon>
        <taxon>Nematoda</taxon>
        <taxon>Chromadorea</taxon>
        <taxon>Rhabditida</taxon>
        <taxon>Tylenchina</taxon>
        <taxon>Tylenchomorpha</taxon>
        <taxon>Tylenchoidea</taxon>
        <taxon>Heteroderidae</taxon>
        <taxon>Heteroderinae</taxon>
        <taxon>Heterodera</taxon>
    </lineage>
</organism>
<evidence type="ECO:0000313" key="5">
    <source>
        <dbReference type="Proteomes" id="UP001620626"/>
    </source>
</evidence>
<dbReference type="InterPro" id="IPR006186">
    <property type="entry name" value="Ser/Thr-sp_prot-phosphatase"/>
</dbReference>
<sequence length="623" mass="69593">MLLRGTTNLWLLRGYRPPLEPTLPLGGLRPLQSSLRLGALCVHGGISKKISSMHQLSKLRRGSKEPPLRSLETDLLCEAASGTFASKFGRAHPSTSKSRGKVYTNRAFFLPPFGLTVLDRQQLFVGVHDGISKKIRSLHQLSKLCRGSKESPLGSLESDLLWSDPSTRIRGVRPNVQRKAGVLFGEDLVERVRKLLGIDYIARVHTNYGFYEENHRRCNRWHLQKYQQPGPAQEAATRQQGASAPVAGIDLLWSDPSSRITGVRPNVQRKAGDEDMVERIRALKEMASQADLWMRSSEKSRSRLLNSSRTRSAKRLTTSSGRSRRSSEFTRRPRTILGPEEDLHNAWPPAGAAIRLPVRLRRQRAPVAGDDHPPLLLQGELPVQLHAAAREPRMRQHQQSSSPGCHSSDWSARRSSVKYPSNFMLLRGNHECANINKAYGFYKEIGRRYPRTGARRLFDLFNQVFAWMPFIGLVGEKILCMHVASPIGSAAWTSSATCFARRPSHCSVRWKLTSSGATRRRASQASSRTAEEPASCSARMWSRACGTCLASTTSSERINSSGMSWNTSRIAPDHLVLGPALHRQEQHGRYAADRAGPEPHNHVLRAGLRTRRTDGQNAHTHTN</sequence>
<proteinExistence type="inferred from homology"/>
<dbReference type="PROSITE" id="PS00125">
    <property type="entry name" value="SER_THR_PHOSPHATASE"/>
    <property type="match status" value="1"/>
</dbReference>
<dbReference type="PANTHER" id="PTHR11668:SF492">
    <property type="entry name" value="SERINE_THREONINE-PROTEIN PHOSPHATASE PP1-DELTA-RELATED"/>
    <property type="match status" value="1"/>
</dbReference>
<dbReference type="GO" id="GO:0004722">
    <property type="term" value="F:protein serine/threonine phosphatase activity"/>
    <property type="evidence" value="ECO:0007669"/>
    <property type="project" value="UniProtKB-EC"/>
</dbReference>
<dbReference type="AlphaFoldDB" id="A0ABD2I601"/>
<keyword evidence="5" id="KW-1185">Reference proteome</keyword>
<dbReference type="EMBL" id="JBICBT010001408">
    <property type="protein sequence ID" value="KAL3068568.1"/>
    <property type="molecule type" value="Genomic_DNA"/>
</dbReference>
<feature type="domain" description="Serine/threonine specific protein phosphatases" evidence="3">
    <location>
        <begin position="426"/>
        <end position="431"/>
    </location>
</feature>
<evidence type="ECO:0000313" key="4">
    <source>
        <dbReference type="EMBL" id="KAL3068568.1"/>
    </source>
</evidence>
<name>A0ABD2I601_9BILA</name>
<feature type="compositionally biased region" description="Low complexity" evidence="2">
    <location>
        <begin position="303"/>
        <end position="321"/>
    </location>
</feature>
<dbReference type="InterPro" id="IPR004843">
    <property type="entry name" value="Calcineurin-like_PHP"/>
</dbReference>
<feature type="region of interest" description="Disordered" evidence="2">
    <location>
        <begin position="292"/>
        <end position="344"/>
    </location>
</feature>
<dbReference type="Gene3D" id="3.60.21.10">
    <property type="match status" value="2"/>
</dbReference>
<gene>
    <name evidence="4" type="ORF">niasHT_030859</name>
</gene>
<dbReference type="SUPFAM" id="SSF56300">
    <property type="entry name" value="Metallo-dependent phosphatases"/>
    <property type="match status" value="2"/>
</dbReference>
<feature type="region of interest" description="Disordered" evidence="2">
    <location>
        <begin position="584"/>
        <end position="623"/>
    </location>
</feature>
<dbReference type="SMART" id="SM00156">
    <property type="entry name" value="PP2Ac"/>
    <property type="match status" value="1"/>
</dbReference>
<comment type="similarity">
    <text evidence="1">Belongs to the PPP phosphatase family.</text>
</comment>
<dbReference type="Pfam" id="PF00149">
    <property type="entry name" value="Metallophos"/>
    <property type="match status" value="1"/>
</dbReference>
<dbReference type="Proteomes" id="UP001620626">
    <property type="component" value="Unassembled WGS sequence"/>
</dbReference>
<comment type="caution">
    <text evidence="4">The sequence shown here is derived from an EMBL/GenBank/DDBJ whole genome shotgun (WGS) entry which is preliminary data.</text>
</comment>
<evidence type="ECO:0000256" key="1">
    <source>
        <dbReference type="RuleBase" id="RU004273"/>
    </source>
</evidence>
<dbReference type="InterPro" id="IPR029052">
    <property type="entry name" value="Metallo-depent_PP-like"/>
</dbReference>
<feature type="compositionally biased region" description="Polar residues" evidence="2">
    <location>
        <begin position="397"/>
        <end position="412"/>
    </location>
</feature>
<dbReference type="InterPro" id="IPR050341">
    <property type="entry name" value="PP1_catalytic_subunit"/>
</dbReference>
<dbReference type="PANTHER" id="PTHR11668">
    <property type="entry name" value="SERINE/THREONINE PROTEIN PHOSPHATASE"/>
    <property type="match status" value="1"/>
</dbReference>
<evidence type="ECO:0000256" key="2">
    <source>
        <dbReference type="SAM" id="MobiDB-lite"/>
    </source>
</evidence>
<keyword evidence="1" id="KW-0378">Hydrolase</keyword>
<dbReference type="PRINTS" id="PR00114">
    <property type="entry name" value="STPHPHTASE"/>
</dbReference>
<feature type="region of interest" description="Disordered" evidence="2">
    <location>
        <begin position="390"/>
        <end position="412"/>
    </location>
</feature>
<dbReference type="EC" id="3.1.3.16" evidence="1"/>
<reference evidence="4 5" key="1">
    <citation type="submission" date="2024-10" db="EMBL/GenBank/DDBJ databases">
        <authorList>
            <person name="Kim D."/>
        </authorList>
    </citation>
    <scope>NUCLEOTIDE SEQUENCE [LARGE SCALE GENOMIC DNA]</scope>
    <source>
        <strain evidence="4">BH-2024</strain>
    </source>
</reference>
<comment type="catalytic activity">
    <reaction evidence="1">
        <text>O-phospho-L-threonyl-[protein] + H2O = L-threonyl-[protein] + phosphate</text>
        <dbReference type="Rhea" id="RHEA:47004"/>
        <dbReference type="Rhea" id="RHEA-COMP:11060"/>
        <dbReference type="Rhea" id="RHEA-COMP:11605"/>
        <dbReference type="ChEBI" id="CHEBI:15377"/>
        <dbReference type="ChEBI" id="CHEBI:30013"/>
        <dbReference type="ChEBI" id="CHEBI:43474"/>
        <dbReference type="ChEBI" id="CHEBI:61977"/>
        <dbReference type="EC" id="3.1.3.16"/>
    </reaction>
</comment>
<feature type="compositionally biased region" description="Basic and acidic residues" evidence="2">
    <location>
        <begin position="584"/>
        <end position="601"/>
    </location>
</feature>